<keyword evidence="1" id="KW-0472">Membrane</keyword>
<keyword evidence="1" id="KW-1133">Transmembrane helix</keyword>
<name>A0A927WMX5_SELRU</name>
<keyword evidence="1" id="KW-0812">Transmembrane</keyword>
<evidence type="ECO:0000256" key="1">
    <source>
        <dbReference type="SAM" id="Phobius"/>
    </source>
</evidence>
<evidence type="ECO:0000313" key="3">
    <source>
        <dbReference type="Proteomes" id="UP000772151"/>
    </source>
</evidence>
<dbReference type="InterPro" id="IPR023829">
    <property type="entry name" value="PGA_PgaD"/>
</dbReference>
<sequence length="155" mass="18409">MIANTEYKESKWEPVFEAKERQNFIIRVLEQIIAICATIVLWMFLLVAFYNKIYVETNASLEHVGEILLTFFILTIAVLGGWQFYNWFRFHNKGRRKEFKPQSLEEVGMLYGISLGNMERLQEIRNVAVVEFKNHRYYYCIDGQAPIEIGMLRKK</sequence>
<protein>
    <recommendedName>
        <fullName evidence="4">Poly-beta-1,6-N-acetyl-D-glucosamine biosynthesis protein PgaD</fullName>
    </recommendedName>
</protein>
<dbReference type="Proteomes" id="UP000772151">
    <property type="component" value="Unassembled WGS sequence"/>
</dbReference>
<dbReference type="Pfam" id="PF13994">
    <property type="entry name" value="PgaD"/>
    <property type="match status" value="1"/>
</dbReference>
<dbReference type="RefSeq" id="WP_303670240.1">
    <property type="nucleotide sequence ID" value="NZ_SVCA01000012.1"/>
</dbReference>
<feature type="transmembrane region" description="Helical" evidence="1">
    <location>
        <begin position="28"/>
        <end position="47"/>
    </location>
</feature>
<accession>A0A927WMX5</accession>
<dbReference type="GO" id="GO:0043709">
    <property type="term" value="P:cell adhesion involved in single-species biofilm formation"/>
    <property type="evidence" value="ECO:0007669"/>
    <property type="project" value="InterPro"/>
</dbReference>
<dbReference type="EMBL" id="SVCA01000012">
    <property type="protein sequence ID" value="MBE6086137.1"/>
    <property type="molecule type" value="Genomic_DNA"/>
</dbReference>
<gene>
    <name evidence="2" type="ORF">E7203_11915</name>
</gene>
<evidence type="ECO:0000313" key="2">
    <source>
        <dbReference type="EMBL" id="MBE6086137.1"/>
    </source>
</evidence>
<reference evidence="2" key="1">
    <citation type="submission" date="2019-04" db="EMBL/GenBank/DDBJ databases">
        <title>Evolution of Biomass-Degrading Anaerobic Consortia Revealed by Metagenomics.</title>
        <authorList>
            <person name="Peng X."/>
        </authorList>
    </citation>
    <scope>NUCLEOTIDE SEQUENCE</scope>
    <source>
        <strain evidence="2">SIG242</strain>
    </source>
</reference>
<organism evidence="2 3">
    <name type="scientific">Selenomonas ruminantium</name>
    <dbReference type="NCBI Taxonomy" id="971"/>
    <lineage>
        <taxon>Bacteria</taxon>
        <taxon>Bacillati</taxon>
        <taxon>Bacillota</taxon>
        <taxon>Negativicutes</taxon>
        <taxon>Selenomonadales</taxon>
        <taxon>Selenomonadaceae</taxon>
        <taxon>Selenomonas</taxon>
    </lineage>
</organism>
<dbReference type="AlphaFoldDB" id="A0A927WMX5"/>
<evidence type="ECO:0008006" key="4">
    <source>
        <dbReference type="Google" id="ProtNLM"/>
    </source>
</evidence>
<feature type="transmembrane region" description="Helical" evidence="1">
    <location>
        <begin position="67"/>
        <end position="88"/>
    </location>
</feature>
<proteinExistence type="predicted"/>
<comment type="caution">
    <text evidence="2">The sequence shown here is derived from an EMBL/GenBank/DDBJ whole genome shotgun (WGS) entry which is preliminary data.</text>
</comment>